<dbReference type="SUPFAM" id="SSF56281">
    <property type="entry name" value="Metallo-hydrolase/oxidoreductase"/>
    <property type="match status" value="1"/>
</dbReference>
<feature type="signal peptide" evidence="2">
    <location>
        <begin position="1"/>
        <end position="22"/>
    </location>
</feature>
<sequence length="315" mass="34766" precursor="true">MNSSRAIAAAVSLLLHVPIALGQQRPEGQIPAPPILDEIKAHNSGTAVWWTGHNGWLIKAGDTLIGTDLATEDPGRLHRSPITAAELAPLLDIAFVTHGHGDHFNRETCRILAERGDCAFVMPANCVAEARRIGIPEARIEVARPREPFELQGLRVTPLRAIHGNGRFAVYHEANLEDCGYLIELGGVTVLQPGDSVLLEDHLFLDHVDVLLFSPTEHNMHVDPSVILINELEPDYILPQHRDTYRVTPENRFWTVGYPHEVRLRLSGPLQERYHILEQGEKLVIEVGARAAPPGSTTTETVPADRSRPQPAEVP</sequence>
<dbReference type="Proteomes" id="UP000317835">
    <property type="component" value="Chromosome"/>
</dbReference>
<dbReference type="EMBL" id="CP036426">
    <property type="protein sequence ID" value="QDV36231.1"/>
    <property type="molecule type" value="Genomic_DNA"/>
</dbReference>
<dbReference type="InterPro" id="IPR036866">
    <property type="entry name" value="RibonucZ/Hydroxyglut_hydro"/>
</dbReference>
<evidence type="ECO:0000313" key="5">
    <source>
        <dbReference type="Proteomes" id="UP000317835"/>
    </source>
</evidence>
<dbReference type="OrthoDB" id="9805728at2"/>
<accession>A0A518H5X1</accession>
<dbReference type="PANTHER" id="PTHR43546">
    <property type="entry name" value="UPF0173 METAL-DEPENDENT HYDROLASE MJ1163-RELATED"/>
    <property type="match status" value="1"/>
</dbReference>
<feature type="region of interest" description="Disordered" evidence="1">
    <location>
        <begin position="288"/>
        <end position="315"/>
    </location>
</feature>
<keyword evidence="4" id="KW-0378">Hydrolase</keyword>
<evidence type="ECO:0000259" key="3">
    <source>
        <dbReference type="Pfam" id="PF12706"/>
    </source>
</evidence>
<feature type="chain" id="PRO_5022102365" evidence="2">
    <location>
        <begin position="23"/>
        <end position="315"/>
    </location>
</feature>
<dbReference type="AlphaFoldDB" id="A0A518H5X1"/>
<feature type="domain" description="Metallo-beta-lactamase" evidence="3">
    <location>
        <begin position="76"/>
        <end position="225"/>
    </location>
</feature>
<reference evidence="4 5" key="1">
    <citation type="submission" date="2019-02" db="EMBL/GenBank/DDBJ databases">
        <title>Deep-cultivation of Planctomycetes and their phenomic and genomic characterization uncovers novel biology.</title>
        <authorList>
            <person name="Wiegand S."/>
            <person name="Jogler M."/>
            <person name="Boedeker C."/>
            <person name="Pinto D."/>
            <person name="Vollmers J."/>
            <person name="Rivas-Marin E."/>
            <person name="Kohn T."/>
            <person name="Peeters S.H."/>
            <person name="Heuer A."/>
            <person name="Rast P."/>
            <person name="Oberbeckmann S."/>
            <person name="Bunk B."/>
            <person name="Jeske O."/>
            <person name="Meyerdierks A."/>
            <person name="Storesund J.E."/>
            <person name="Kallscheuer N."/>
            <person name="Luecker S."/>
            <person name="Lage O.M."/>
            <person name="Pohl T."/>
            <person name="Merkel B.J."/>
            <person name="Hornburger P."/>
            <person name="Mueller R.-W."/>
            <person name="Bruemmer F."/>
            <person name="Labrenz M."/>
            <person name="Spormann A.M."/>
            <person name="Op den Camp H."/>
            <person name="Overmann J."/>
            <person name="Amann R."/>
            <person name="Jetten M.S.M."/>
            <person name="Mascher T."/>
            <person name="Medema M.H."/>
            <person name="Devos D.P."/>
            <person name="Kaster A.-K."/>
            <person name="Ovreas L."/>
            <person name="Rohde M."/>
            <person name="Galperin M.Y."/>
            <person name="Jogler C."/>
        </authorList>
    </citation>
    <scope>NUCLEOTIDE SEQUENCE [LARGE SCALE GENOMIC DNA]</scope>
    <source>
        <strain evidence="4 5">ElP</strain>
    </source>
</reference>
<dbReference type="GO" id="GO:0016787">
    <property type="term" value="F:hydrolase activity"/>
    <property type="evidence" value="ECO:0007669"/>
    <property type="project" value="UniProtKB-KW"/>
</dbReference>
<dbReference type="InterPro" id="IPR001279">
    <property type="entry name" value="Metallo-B-lactamas"/>
</dbReference>
<evidence type="ECO:0000256" key="2">
    <source>
        <dbReference type="SAM" id="SignalP"/>
    </source>
</evidence>
<name>A0A518H5X1_9BACT</name>
<evidence type="ECO:0000313" key="4">
    <source>
        <dbReference type="EMBL" id="QDV36231.1"/>
    </source>
</evidence>
<dbReference type="Gene3D" id="3.60.15.10">
    <property type="entry name" value="Ribonuclease Z/Hydroxyacylglutathione hydrolase-like"/>
    <property type="match status" value="1"/>
</dbReference>
<dbReference type="KEGG" id="tpla:ElP_41500"/>
<gene>
    <name evidence="4" type="ORF">ElP_41500</name>
</gene>
<dbReference type="PANTHER" id="PTHR43546:SF3">
    <property type="entry name" value="UPF0173 METAL-DEPENDENT HYDROLASE MJ1163"/>
    <property type="match status" value="1"/>
</dbReference>
<dbReference type="Pfam" id="PF12706">
    <property type="entry name" value="Lactamase_B_2"/>
    <property type="match status" value="1"/>
</dbReference>
<keyword evidence="5" id="KW-1185">Reference proteome</keyword>
<proteinExistence type="predicted"/>
<protein>
    <submittedName>
        <fullName evidence="4">Metal-dependent hydrolase</fullName>
    </submittedName>
</protein>
<organism evidence="4 5">
    <name type="scientific">Tautonia plasticadhaerens</name>
    <dbReference type="NCBI Taxonomy" id="2527974"/>
    <lineage>
        <taxon>Bacteria</taxon>
        <taxon>Pseudomonadati</taxon>
        <taxon>Planctomycetota</taxon>
        <taxon>Planctomycetia</taxon>
        <taxon>Isosphaerales</taxon>
        <taxon>Isosphaeraceae</taxon>
        <taxon>Tautonia</taxon>
    </lineage>
</organism>
<evidence type="ECO:0000256" key="1">
    <source>
        <dbReference type="SAM" id="MobiDB-lite"/>
    </source>
</evidence>
<keyword evidence="2" id="KW-0732">Signal</keyword>
<dbReference type="RefSeq" id="WP_145272346.1">
    <property type="nucleotide sequence ID" value="NZ_CP036426.1"/>
</dbReference>
<dbReference type="InterPro" id="IPR050114">
    <property type="entry name" value="UPF0173_UPF0282_UlaG_hydrolase"/>
</dbReference>